<dbReference type="SUPFAM" id="SSF53756">
    <property type="entry name" value="UDP-Glycosyltransferase/glycogen phosphorylase"/>
    <property type="match status" value="1"/>
</dbReference>
<evidence type="ECO:0000313" key="2">
    <source>
        <dbReference type="EMBL" id="VYU55732.1"/>
    </source>
</evidence>
<dbReference type="Gene3D" id="3.40.50.2000">
    <property type="entry name" value="Glycogen Phosphorylase B"/>
    <property type="match status" value="1"/>
</dbReference>
<dbReference type="AlphaFoldDB" id="A0A6N3FTW2"/>
<dbReference type="PANTHER" id="PTHR46401">
    <property type="entry name" value="GLYCOSYLTRANSFERASE WBBK-RELATED"/>
    <property type="match status" value="1"/>
</dbReference>
<dbReference type="RefSeq" id="WP_156684745.1">
    <property type="nucleotide sequence ID" value="NZ_CACRUA010000029.1"/>
</dbReference>
<dbReference type="GO" id="GO:0016757">
    <property type="term" value="F:glycosyltransferase activity"/>
    <property type="evidence" value="ECO:0007669"/>
    <property type="project" value="TreeGrafter"/>
</dbReference>
<dbReference type="Pfam" id="PF13692">
    <property type="entry name" value="Glyco_trans_1_4"/>
    <property type="match status" value="1"/>
</dbReference>
<reference evidence="2" key="1">
    <citation type="submission" date="2019-11" db="EMBL/GenBank/DDBJ databases">
        <authorList>
            <person name="Feng L."/>
        </authorList>
    </citation>
    <scope>NUCLEOTIDE SEQUENCE</scope>
    <source>
        <strain evidence="2">CsymbiosumLFYP84</strain>
    </source>
</reference>
<accession>A0A6N3FTW2</accession>
<protein>
    <submittedName>
        <fullName evidence="2">Glycosyl transferases group 1</fullName>
    </submittedName>
</protein>
<dbReference type="GO" id="GO:0009103">
    <property type="term" value="P:lipopolysaccharide biosynthetic process"/>
    <property type="evidence" value="ECO:0007669"/>
    <property type="project" value="TreeGrafter"/>
</dbReference>
<name>A0A6N3FTW2_CLOSY</name>
<proteinExistence type="predicted"/>
<dbReference type="PANTHER" id="PTHR46401:SF2">
    <property type="entry name" value="GLYCOSYLTRANSFERASE WBBK-RELATED"/>
    <property type="match status" value="1"/>
</dbReference>
<dbReference type="CDD" id="cd03801">
    <property type="entry name" value="GT4_PimA-like"/>
    <property type="match status" value="1"/>
</dbReference>
<keyword evidence="1 2" id="KW-0808">Transferase</keyword>
<evidence type="ECO:0000256" key="1">
    <source>
        <dbReference type="ARBA" id="ARBA00022679"/>
    </source>
</evidence>
<organism evidence="2">
    <name type="scientific">Clostridium symbiosum</name>
    <name type="common">Bacteroides symbiosus</name>
    <dbReference type="NCBI Taxonomy" id="1512"/>
    <lineage>
        <taxon>Bacteria</taxon>
        <taxon>Bacillati</taxon>
        <taxon>Bacillota</taxon>
        <taxon>Clostridia</taxon>
        <taxon>Lachnospirales</taxon>
        <taxon>Lachnospiraceae</taxon>
        <taxon>Otoolea</taxon>
    </lineage>
</organism>
<dbReference type="EMBL" id="CACRUA010000029">
    <property type="protein sequence ID" value="VYU55732.1"/>
    <property type="molecule type" value="Genomic_DNA"/>
</dbReference>
<sequence length="420" mass="48823">MRAKKENSTMNIAYCSLLLPEEKKLSERTKERLSGISLHKLSTAVISGIEHNTDKPVSIFNIINTLNYPKFPQIIFKTENWSHVNGGKDWHIGYVNLIGIKYLTQAWNQYRKLDAWIKEHSGERCLICVHHIYYPSMLAATMIKKRYGERVITCLMTGDMNGKYGLVSQFKPNLKQRMLHFVENGIDTMAQKFDCFIFATKDMAKGFHVEKKPFVVMECTYTAPIYISERESLNLTGAEERIIFYAGALREEYGIIHLLRAFSLIKDNRYRLWLAGGGAAEPRIREFADRDRRIEFLGFITPQEVDRRQKVATVLISPRTAQYEFVKYSFPSKTMECLASGKPYIAHRLPCDPPEYGDYIQYADNETDEGLCKKIIEICELPQRKRDELGKRAQRFIQSEKNPNVMCKCIVEMWQRMVEM</sequence>
<gene>
    <name evidence="2" type="ORF">CSLFYP84_02701</name>
</gene>